<sequence length="49" mass="5648">MTSGTATQFAEKTGAFSNTPVISHRIDKSLKFHYTYIISQLLFLKERRN</sequence>
<dbReference type="AlphaFoldDB" id="F5YR12"/>
<evidence type="ECO:0000313" key="1">
    <source>
        <dbReference type="EMBL" id="AEF84364.1"/>
    </source>
</evidence>
<reference evidence="2" key="1">
    <citation type="submission" date="2009-12" db="EMBL/GenBank/DDBJ databases">
        <title>Complete sequence of Treponema primitia strain ZAS-2.</title>
        <authorList>
            <person name="Tetu S.G."/>
            <person name="Matson E."/>
            <person name="Ren Q."/>
            <person name="Seshadri R."/>
            <person name="Elbourne L."/>
            <person name="Hassan K.A."/>
            <person name="Durkin A."/>
            <person name="Radune D."/>
            <person name="Mohamoud Y."/>
            <person name="Shay R."/>
            <person name="Jin S."/>
            <person name="Zhang X."/>
            <person name="Lucey K."/>
            <person name="Ballor N.R."/>
            <person name="Ottesen E."/>
            <person name="Rosenthal R."/>
            <person name="Allen A."/>
            <person name="Leadbetter J.R."/>
            <person name="Paulsen I.T."/>
        </authorList>
    </citation>
    <scope>NUCLEOTIDE SEQUENCE [LARGE SCALE GENOMIC DNA]</scope>
    <source>
        <strain evidence="2">ATCC BAA-887 / DSM 12427 / ZAS-2</strain>
    </source>
</reference>
<dbReference type="HOGENOM" id="CLU_3141913_0_0_12"/>
<proteinExistence type="predicted"/>
<dbReference type="KEGG" id="tpi:TREPR_3611"/>
<keyword evidence="2" id="KW-1185">Reference proteome</keyword>
<gene>
    <name evidence="1" type="ordered locus">TREPR_3611</name>
</gene>
<accession>F5YR12</accession>
<dbReference type="EMBL" id="CP001843">
    <property type="protein sequence ID" value="AEF84364.1"/>
    <property type="molecule type" value="Genomic_DNA"/>
</dbReference>
<name>F5YR12_TREPZ</name>
<evidence type="ECO:0000313" key="2">
    <source>
        <dbReference type="Proteomes" id="UP000009223"/>
    </source>
</evidence>
<protein>
    <submittedName>
        <fullName evidence="1">Uncharacterized protein</fullName>
    </submittedName>
</protein>
<organism evidence="1 2">
    <name type="scientific">Treponema primitia (strain ATCC BAA-887 / DSM 12427 / ZAS-2)</name>
    <dbReference type="NCBI Taxonomy" id="545694"/>
    <lineage>
        <taxon>Bacteria</taxon>
        <taxon>Pseudomonadati</taxon>
        <taxon>Spirochaetota</taxon>
        <taxon>Spirochaetia</taxon>
        <taxon>Spirochaetales</taxon>
        <taxon>Treponemataceae</taxon>
        <taxon>Treponema</taxon>
    </lineage>
</organism>
<reference evidence="1 2" key="2">
    <citation type="journal article" date="2011" name="ISME J.">
        <title>RNA-seq reveals cooperative metabolic interactions between two termite-gut spirochete species in co-culture.</title>
        <authorList>
            <person name="Rosenthal A.Z."/>
            <person name="Matson E.G."/>
            <person name="Eldar A."/>
            <person name="Leadbetter J.R."/>
        </authorList>
    </citation>
    <scope>NUCLEOTIDE SEQUENCE [LARGE SCALE GENOMIC DNA]</scope>
    <source>
        <strain evidence="2">ATCC BAA-887 / DSM 12427 / ZAS-2</strain>
    </source>
</reference>
<dbReference type="STRING" id="545694.TREPR_3611"/>
<dbReference type="Proteomes" id="UP000009223">
    <property type="component" value="Chromosome"/>
</dbReference>